<dbReference type="Gene3D" id="3.40.190.10">
    <property type="entry name" value="Periplasmic binding protein-like II"/>
    <property type="match status" value="2"/>
</dbReference>
<comment type="similarity">
    <text evidence="1 5">Belongs to the bacterial solute-binding protein 1 family.</text>
</comment>
<feature type="chain" id="PRO_5041021672" description="Maltodextrin-binding protein" evidence="5">
    <location>
        <begin position="22"/>
        <end position="429"/>
    </location>
</feature>
<dbReference type="AlphaFoldDB" id="A0A9X3WF30"/>
<dbReference type="PROSITE" id="PS51257">
    <property type="entry name" value="PROKAR_LIPOPROTEIN"/>
    <property type="match status" value="1"/>
</dbReference>
<keyword evidence="4 5" id="KW-0732">Signal</keyword>
<evidence type="ECO:0000256" key="4">
    <source>
        <dbReference type="ARBA" id="ARBA00022729"/>
    </source>
</evidence>
<keyword evidence="3 5" id="KW-0762">Sugar transport</keyword>
<reference evidence="6" key="1">
    <citation type="submission" date="2022-06" db="EMBL/GenBank/DDBJ databases">
        <title>Aquibacillus sp. a new bacterium isolated from soil saline samples.</title>
        <authorList>
            <person name="Galisteo C."/>
            <person name="De La Haba R."/>
            <person name="Sanchez-Porro C."/>
            <person name="Ventosa A."/>
        </authorList>
    </citation>
    <scope>NUCLEOTIDE SEQUENCE</scope>
    <source>
        <strain evidence="6">3ASR75-54</strain>
    </source>
</reference>
<sequence length="429" mass="46130">MKNIKKILGIFSLLALVFALVACGPQEDSGQATGDEGKKEDNNKEYDLLVWEDVEKSEGIADAVAKFEEENDVKVKVVEKAYAQQIEDLRLDGPGGTGPDVFTMPGDQIGTAVVEGLLKELNVGEDVTSIYTEAAMNSQTVDGKVYGLPKAVETTMLFYNKDIVSEDELPTTLDGWYDLSKELTDGENFGLLALFDQIYYANSVLSGYGGYIFGQDENGNYIPTDLGLNNEGAIEGANQIQKFYAEKLFPSGIIGEQGIQVLDSLFSEGKAAAVISGPWNLGPYEEAGIDYGVVKLPELANGENMSAFVGVKSYNVSAYSKNAELAEKLVVFLANEENSKTRYELTKEVPAVAALADDPAVTESEAAQAVAEQSQFSELMPNIPEMNSVWDPADAALQTIATGKAEPKEALDQAVETIKGSIEAANSSK</sequence>
<dbReference type="PANTHER" id="PTHR30061">
    <property type="entry name" value="MALTOSE-BINDING PERIPLASMIC PROTEIN"/>
    <property type="match status" value="1"/>
</dbReference>
<proteinExistence type="inferred from homology"/>
<dbReference type="GO" id="GO:1901982">
    <property type="term" value="F:maltose binding"/>
    <property type="evidence" value="ECO:0007669"/>
    <property type="project" value="TreeGrafter"/>
</dbReference>
<dbReference type="Pfam" id="PF13416">
    <property type="entry name" value="SBP_bac_8"/>
    <property type="match status" value="1"/>
</dbReference>
<gene>
    <name evidence="6" type="ORF">NC799_03000</name>
</gene>
<dbReference type="PRINTS" id="PR00181">
    <property type="entry name" value="MALTOSEBP"/>
</dbReference>
<keyword evidence="5" id="KW-0449">Lipoprotein</keyword>
<comment type="caution">
    <text evidence="6">The sequence shown here is derived from an EMBL/GenBank/DDBJ whole genome shotgun (WGS) entry which is preliminary data.</text>
</comment>
<keyword evidence="5" id="KW-0472">Membrane</keyword>
<evidence type="ECO:0000256" key="5">
    <source>
        <dbReference type="RuleBase" id="RU365005"/>
    </source>
</evidence>
<dbReference type="GO" id="GO:0015768">
    <property type="term" value="P:maltose transport"/>
    <property type="evidence" value="ECO:0007669"/>
    <property type="project" value="TreeGrafter"/>
</dbReference>
<dbReference type="GO" id="GO:0042956">
    <property type="term" value="P:maltodextrin transmembrane transport"/>
    <property type="evidence" value="ECO:0007669"/>
    <property type="project" value="TreeGrafter"/>
</dbReference>
<name>A0A9X3WF30_9BACI</name>
<protein>
    <recommendedName>
        <fullName evidence="5">Maltodextrin-binding protein</fullName>
    </recommendedName>
</protein>
<accession>A0A9X3WF30</accession>
<comment type="subcellular location">
    <subcellularLocation>
        <location evidence="5">Cell membrane</location>
        <topology evidence="5">Lipid-anchor</topology>
    </subcellularLocation>
</comment>
<dbReference type="RefSeq" id="WP_272444853.1">
    <property type="nucleotide sequence ID" value="NZ_JAMQKC010000002.1"/>
</dbReference>
<dbReference type="InterPro" id="IPR006059">
    <property type="entry name" value="SBP"/>
</dbReference>
<dbReference type="SUPFAM" id="SSF53850">
    <property type="entry name" value="Periplasmic binding protein-like II"/>
    <property type="match status" value="1"/>
</dbReference>
<dbReference type="PANTHER" id="PTHR30061:SF50">
    <property type="entry name" value="MALTOSE_MALTODEXTRIN-BINDING PERIPLASMIC PROTEIN"/>
    <property type="match status" value="1"/>
</dbReference>
<dbReference type="GO" id="GO:0055052">
    <property type="term" value="C:ATP-binding cassette (ABC) transporter complex, substrate-binding subunit-containing"/>
    <property type="evidence" value="ECO:0007669"/>
    <property type="project" value="TreeGrafter"/>
</dbReference>
<dbReference type="InterPro" id="IPR006060">
    <property type="entry name" value="Maltose/Cyclodextrin-bd"/>
</dbReference>
<dbReference type="EMBL" id="JAMQKC010000002">
    <property type="protein sequence ID" value="MDC3415876.1"/>
    <property type="molecule type" value="Genomic_DNA"/>
</dbReference>
<evidence type="ECO:0000313" key="6">
    <source>
        <dbReference type="EMBL" id="MDC3415876.1"/>
    </source>
</evidence>
<organism evidence="6 7">
    <name type="scientific">Aquibacillus salsiterrae</name>
    <dbReference type="NCBI Taxonomy" id="2950439"/>
    <lineage>
        <taxon>Bacteria</taxon>
        <taxon>Bacillati</taxon>
        <taxon>Bacillota</taxon>
        <taxon>Bacilli</taxon>
        <taxon>Bacillales</taxon>
        <taxon>Bacillaceae</taxon>
        <taxon>Aquibacillus</taxon>
    </lineage>
</organism>
<keyword evidence="2 5" id="KW-0813">Transport</keyword>
<evidence type="ECO:0000313" key="7">
    <source>
        <dbReference type="Proteomes" id="UP001145069"/>
    </source>
</evidence>
<evidence type="ECO:0000256" key="2">
    <source>
        <dbReference type="ARBA" id="ARBA00022448"/>
    </source>
</evidence>
<evidence type="ECO:0000256" key="1">
    <source>
        <dbReference type="ARBA" id="ARBA00008520"/>
    </source>
</evidence>
<evidence type="ECO:0000256" key="3">
    <source>
        <dbReference type="ARBA" id="ARBA00022597"/>
    </source>
</evidence>
<keyword evidence="7" id="KW-1185">Reference proteome</keyword>
<keyword evidence="5" id="KW-1003">Cell membrane</keyword>
<dbReference type="GO" id="GO:0015144">
    <property type="term" value="F:carbohydrate transmembrane transporter activity"/>
    <property type="evidence" value="ECO:0007669"/>
    <property type="project" value="InterPro"/>
</dbReference>
<dbReference type="Proteomes" id="UP001145069">
    <property type="component" value="Unassembled WGS sequence"/>
</dbReference>
<feature type="signal peptide" evidence="5">
    <location>
        <begin position="1"/>
        <end position="21"/>
    </location>
</feature>